<dbReference type="Pfam" id="PF00195">
    <property type="entry name" value="Chal_sti_synt_N"/>
    <property type="match status" value="1"/>
</dbReference>
<dbReference type="InterPro" id="IPR016039">
    <property type="entry name" value="Thiolase-like"/>
</dbReference>
<organism evidence="3 4">
    <name type="scientific">Actinacidiphila polyblastidii</name>
    <dbReference type="NCBI Taxonomy" id="3110430"/>
    <lineage>
        <taxon>Bacteria</taxon>
        <taxon>Bacillati</taxon>
        <taxon>Actinomycetota</taxon>
        <taxon>Actinomycetes</taxon>
        <taxon>Kitasatosporales</taxon>
        <taxon>Streptomycetaceae</taxon>
        <taxon>Actinacidiphila</taxon>
    </lineage>
</organism>
<gene>
    <name evidence="3" type="ORF">V2S66_11025</name>
</gene>
<dbReference type="EMBL" id="JAZEWV010000006">
    <property type="protein sequence ID" value="MEE4542494.1"/>
    <property type="molecule type" value="Genomic_DNA"/>
</dbReference>
<dbReference type="PANTHER" id="PTHR11877">
    <property type="entry name" value="HYDROXYMETHYLGLUTARYL-COA SYNTHASE"/>
    <property type="match status" value="1"/>
</dbReference>
<dbReference type="PIRSF" id="PIRSF000451">
    <property type="entry name" value="PKS_III"/>
    <property type="match status" value="1"/>
</dbReference>
<sequence length="391" mass="41828">MPAYVFPPAVVAGEFAVDTEDILTEVRARQPHVPWLSRADGIAASTGIATRGWMLPLDEVSAGASGGLLTPHESAARTALAADGFGDGDTGRIVAALSAAPAPRTVQERNEPAWQAVQAYGERAARQALDAAGLRAADVDCLITSHSTTPALPGLDVALANRLPLRDDVLLLPASQWACIAGTRSLALAADLVAADPDRTVLVVISEALSTTYQPGDDTLESLITRLLFADTAVAAVVTGRPRPGTCLRLDAVWHHTLPGTMGLHRLETRHDGVHFLMDRSGPRAVQRTVLAMWEWLRARHPYDDWHPDLLLAHPGGTRVLEYMQQTMPESWPADLLEHSRDSYTTGNRGGAAVFDIISRAHRSAPKPGSRTVLYAAAPGLTATAVEAEWM</sequence>
<keyword evidence="1" id="KW-0808">Transferase</keyword>
<dbReference type="Proteomes" id="UP001344658">
    <property type="component" value="Unassembled WGS sequence"/>
</dbReference>
<dbReference type="SUPFAM" id="SSF53901">
    <property type="entry name" value="Thiolase-like"/>
    <property type="match status" value="2"/>
</dbReference>
<evidence type="ECO:0000256" key="1">
    <source>
        <dbReference type="ARBA" id="ARBA00022679"/>
    </source>
</evidence>
<reference evidence="3 4" key="1">
    <citation type="submission" date="2023-12" db="EMBL/GenBank/DDBJ databases">
        <title>Streptomyces sp. V4-01.</title>
        <authorList>
            <person name="Somphong A."/>
            <person name="Phongsopitanun W."/>
        </authorList>
    </citation>
    <scope>NUCLEOTIDE SEQUENCE [LARGE SCALE GENOMIC DNA]</scope>
    <source>
        <strain evidence="3 4">V4-01</strain>
    </source>
</reference>
<proteinExistence type="predicted"/>
<evidence type="ECO:0000259" key="2">
    <source>
        <dbReference type="Pfam" id="PF00195"/>
    </source>
</evidence>
<dbReference type="PANTHER" id="PTHR11877:SF46">
    <property type="entry name" value="TYPE III POLYKETIDE SYNTHASE A"/>
    <property type="match status" value="1"/>
</dbReference>
<keyword evidence="4" id="KW-1185">Reference proteome</keyword>
<dbReference type="Gene3D" id="3.40.47.10">
    <property type="match status" value="2"/>
</dbReference>
<name>A0ABU7PB16_9ACTN</name>
<dbReference type="InterPro" id="IPR001099">
    <property type="entry name" value="Chalcone/stilbene_synt_N"/>
</dbReference>
<dbReference type="RefSeq" id="WP_330794423.1">
    <property type="nucleotide sequence ID" value="NZ_JAZEWV010000006.1"/>
</dbReference>
<protein>
    <submittedName>
        <fullName evidence="3">Type III polyketide synthase</fullName>
    </submittedName>
</protein>
<accession>A0ABU7PB16</accession>
<feature type="domain" description="Chalcone/stilbene synthase N-terminal" evidence="2">
    <location>
        <begin position="104"/>
        <end position="241"/>
    </location>
</feature>
<evidence type="ECO:0000313" key="4">
    <source>
        <dbReference type="Proteomes" id="UP001344658"/>
    </source>
</evidence>
<evidence type="ECO:0000313" key="3">
    <source>
        <dbReference type="EMBL" id="MEE4542494.1"/>
    </source>
</evidence>
<dbReference type="InterPro" id="IPR011141">
    <property type="entry name" value="Polyketide_synthase_type-III"/>
</dbReference>
<comment type="caution">
    <text evidence="3">The sequence shown here is derived from an EMBL/GenBank/DDBJ whole genome shotgun (WGS) entry which is preliminary data.</text>
</comment>